<gene>
    <name evidence="1" type="ORF">CVLEPA_LOCUS25759</name>
</gene>
<reference evidence="1 2" key="1">
    <citation type="submission" date="2024-02" db="EMBL/GenBank/DDBJ databases">
        <authorList>
            <person name="Daric V."/>
            <person name="Darras S."/>
        </authorList>
    </citation>
    <scope>NUCLEOTIDE SEQUENCE [LARGE SCALE GENOMIC DNA]</scope>
</reference>
<keyword evidence="2" id="KW-1185">Reference proteome</keyword>
<comment type="caution">
    <text evidence="1">The sequence shown here is derived from an EMBL/GenBank/DDBJ whole genome shotgun (WGS) entry which is preliminary data.</text>
</comment>
<accession>A0ABP0GL70</accession>
<evidence type="ECO:0008006" key="3">
    <source>
        <dbReference type="Google" id="ProtNLM"/>
    </source>
</evidence>
<sequence>MSALQQDGAGNPESGYIIHQTTVFTTGISQSYDNPPVDSQPQSSGINLESCPPGLECLLPLDQVSIFLQNRGKYGGVAEIKNKAGQLLFQVAIAHGFGGIKKIYRDQRGMTIFNLKQTKESCVDSCSCCCCCCLRPCEVCNSVYTVEADRRLGQMKSVPGCCDFRLSIHDESGKIQLFAHGCGSMNFETTSGEVIGSIRSKINAPGTFATIVTFPQALDVKLKAILISTITCN</sequence>
<dbReference type="Proteomes" id="UP001642483">
    <property type="component" value="Unassembled WGS sequence"/>
</dbReference>
<organism evidence="1 2">
    <name type="scientific">Clavelina lepadiformis</name>
    <name type="common">Light-bulb sea squirt</name>
    <name type="synonym">Ascidia lepadiformis</name>
    <dbReference type="NCBI Taxonomy" id="159417"/>
    <lineage>
        <taxon>Eukaryota</taxon>
        <taxon>Metazoa</taxon>
        <taxon>Chordata</taxon>
        <taxon>Tunicata</taxon>
        <taxon>Ascidiacea</taxon>
        <taxon>Aplousobranchia</taxon>
        <taxon>Clavelinidae</taxon>
        <taxon>Clavelina</taxon>
    </lineage>
</organism>
<evidence type="ECO:0000313" key="2">
    <source>
        <dbReference type="Proteomes" id="UP001642483"/>
    </source>
</evidence>
<evidence type="ECO:0000313" key="1">
    <source>
        <dbReference type="EMBL" id="CAK8692495.1"/>
    </source>
</evidence>
<proteinExistence type="predicted"/>
<protein>
    <recommendedName>
        <fullName evidence="3">Phospholipid scramblase</fullName>
    </recommendedName>
</protein>
<dbReference type="EMBL" id="CAWYQH010000130">
    <property type="protein sequence ID" value="CAK8692495.1"/>
    <property type="molecule type" value="Genomic_DNA"/>
</dbReference>
<name>A0ABP0GL70_CLALP</name>